<organism evidence="1 2">
    <name type="scientific">Bacteroides eggerthii</name>
    <dbReference type="NCBI Taxonomy" id="28111"/>
    <lineage>
        <taxon>Bacteria</taxon>
        <taxon>Pseudomonadati</taxon>
        <taxon>Bacteroidota</taxon>
        <taxon>Bacteroidia</taxon>
        <taxon>Bacteroidales</taxon>
        <taxon>Bacteroidaceae</taxon>
        <taxon>Bacteroides</taxon>
    </lineage>
</organism>
<dbReference type="SUPFAM" id="SSF82171">
    <property type="entry name" value="DPP6 N-terminal domain-like"/>
    <property type="match status" value="1"/>
</dbReference>
<gene>
    <name evidence="1" type="ORF">HF841_11040</name>
</gene>
<sequence>MNKIETIVYGMVKNHPWMKKTIRTIYQGFFDLLPKEKEIFKGDFQYKEGYFFGFHDVSAFSPDESKILAHKTPFDGRIPKDNEPVEIGYFDFLGGKFGEFHILDKSFAWNYHKGCRLQWINNDKIIYNTAIEGTLVSKIMDVNTRNFDIIYFPIDAIYSSEARLIGTTFSYSRLNRCMPGYGYAIADEDYVEEAPKGSGLFIINLLTKKRELCISLEELAYSVGYAYRIGYTHFVTHSEFSKDGRYVSFLYRVAPIGKEGLDMHKTWILIYDLQSKSLKVLSTQESGSHYVWNDKNQIIASCVINGKSCHVLYDLDNLDSYKIVASDVLNSDGHQSFITNTKFVTDTYPDRKRMAKLYIVDTETSSAELVASIYSPKEFQTKDVQCHIACDLHPRVSPSKRYISFDSPRTGKRALYTFTLVKNDNF</sequence>
<evidence type="ECO:0000313" key="2">
    <source>
        <dbReference type="Proteomes" id="UP000520291"/>
    </source>
</evidence>
<evidence type="ECO:0000313" key="1">
    <source>
        <dbReference type="EMBL" id="NME86546.1"/>
    </source>
</evidence>
<dbReference type="EMBL" id="JABAGL010000013">
    <property type="protein sequence ID" value="NME86546.1"/>
    <property type="molecule type" value="Genomic_DNA"/>
</dbReference>
<proteinExistence type="predicted"/>
<name>A0A7X9SBY8_9BACE</name>
<accession>A0A7X9SBY8</accession>
<protein>
    <submittedName>
        <fullName evidence="1">Uncharacterized protein</fullName>
    </submittedName>
</protein>
<dbReference type="RefSeq" id="WP_168947770.1">
    <property type="nucleotide sequence ID" value="NZ_JABAGL010000013.1"/>
</dbReference>
<comment type="caution">
    <text evidence="1">The sequence shown here is derived from an EMBL/GenBank/DDBJ whole genome shotgun (WGS) entry which is preliminary data.</text>
</comment>
<dbReference type="AlphaFoldDB" id="A0A7X9SBY8"/>
<dbReference type="Proteomes" id="UP000520291">
    <property type="component" value="Unassembled WGS sequence"/>
</dbReference>
<reference evidence="1 2" key="1">
    <citation type="submission" date="2020-04" db="EMBL/GenBank/DDBJ databases">
        <authorList>
            <person name="Hitch T.C.A."/>
            <person name="Wylensek D."/>
            <person name="Clavel T."/>
        </authorList>
    </citation>
    <scope>NUCLEOTIDE SEQUENCE [LARGE SCALE GENOMIC DNA]</scope>
    <source>
        <strain evidence="1 2">WCA3-601-WT-5E</strain>
    </source>
</reference>